<dbReference type="AlphaFoldDB" id="A0A834H1M6"/>
<accession>A0A834H1M6</accession>
<protein>
    <submittedName>
        <fullName evidence="2">Uncharacterized protein</fullName>
    </submittedName>
</protein>
<evidence type="ECO:0000313" key="2">
    <source>
        <dbReference type="EMBL" id="KAF7143717.1"/>
    </source>
</evidence>
<feature type="compositionally biased region" description="Polar residues" evidence="1">
    <location>
        <begin position="161"/>
        <end position="174"/>
    </location>
</feature>
<dbReference type="Proteomes" id="UP000626092">
    <property type="component" value="Unassembled WGS sequence"/>
</dbReference>
<keyword evidence="3" id="KW-1185">Reference proteome</keyword>
<proteinExistence type="predicted"/>
<sequence>MGLLSLEIKQFGMNLKRPRAPRGGGGGAVSTDRYRLFTWRFESGRGHVASVPVFSMVDSPSSGWLRVNADAYTDLQETIRNLDMGYRMGNVNFDESSCNFAQQAELHVILGIHIPLQVDDKAFKDILYGRSDSLDEVVEPSPHGSEQEEEEQTERIVAGAQANTSTSTGSSPNASDVGGAEDPLKPKKDINLIPPLPTNLGSMPYNHLYGDGPGGFKDEFAVKYEILDDILVERVTGDQITFGADFIILPLYAITGGGGVSVNTWHILCSAIRLAKLNNQPFTLGDLMMMYVVLKNPTYDKYYLTMR</sequence>
<dbReference type="OrthoDB" id="1824843at2759"/>
<gene>
    <name evidence="2" type="ORF">RHSIM_Rhsim05G0105000</name>
</gene>
<evidence type="ECO:0000313" key="3">
    <source>
        <dbReference type="Proteomes" id="UP000626092"/>
    </source>
</evidence>
<comment type="caution">
    <text evidence="2">The sequence shown here is derived from an EMBL/GenBank/DDBJ whole genome shotgun (WGS) entry which is preliminary data.</text>
</comment>
<organism evidence="2 3">
    <name type="scientific">Rhododendron simsii</name>
    <name type="common">Sims's rhododendron</name>
    <dbReference type="NCBI Taxonomy" id="118357"/>
    <lineage>
        <taxon>Eukaryota</taxon>
        <taxon>Viridiplantae</taxon>
        <taxon>Streptophyta</taxon>
        <taxon>Embryophyta</taxon>
        <taxon>Tracheophyta</taxon>
        <taxon>Spermatophyta</taxon>
        <taxon>Magnoliopsida</taxon>
        <taxon>eudicotyledons</taxon>
        <taxon>Gunneridae</taxon>
        <taxon>Pentapetalae</taxon>
        <taxon>asterids</taxon>
        <taxon>Ericales</taxon>
        <taxon>Ericaceae</taxon>
        <taxon>Ericoideae</taxon>
        <taxon>Rhodoreae</taxon>
        <taxon>Rhododendron</taxon>
    </lineage>
</organism>
<name>A0A834H1M6_RHOSS</name>
<dbReference type="EMBL" id="WJXA01000005">
    <property type="protein sequence ID" value="KAF7143717.1"/>
    <property type="molecule type" value="Genomic_DNA"/>
</dbReference>
<feature type="region of interest" description="Disordered" evidence="1">
    <location>
        <begin position="134"/>
        <end position="188"/>
    </location>
</feature>
<evidence type="ECO:0000256" key="1">
    <source>
        <dbReference type="SAM" id="MobiDB-lite"/>
    </source>
</evidence>
<reference evidence="2" key="1">
    <citation type="submission" date="2019-11" db="EMBL/GenBank/DDBJ databases">
        <authorList>
            <person name="Liu Y."/>
            <person name="Hou J."/>
            <person name="Li T.-Q."/>
            <person name="Guan C.-H."/>
            <person name="Wu X."/>
            <person name="Wu H.-Z."/>
            <person name="Ling F."/>
            <person name="Zhang R."/>
            <person name="Shi X.-G."/>
            <person name="Ren J.-P."/>
            <person name="Chen E.-F."/>
            <person name="Sun J.-M."/>
        </authorList>
    </citation>
    <scope>NUCLEOTIDE SEQUENCE</scope>
    <source>
        <strain evidence="2">Adult_tree_wgs_1</strain>
        <tissue evidence="2">Leaves</tissue>
    </source>
</reference>